<accession>A0A3P6A2J4</accession>
<dbReference type="EMBL" id="LS974619">
    <property type="protein sequence ID" value="CAG7884871.1"/>
    <property type="molecule type" value="Genomic_DNA"/>
</dbReference>
<sequence length="33" mass="3398">MMGFGSGRSFLGLESPSKVGDIRLGRNLVAGTS</sequence>
<reference evidence="2" key="1">
    <citation type="submission" date="2018-11" db="EMBL/GenBank/DDBJ databases">
        <authorList>
            <consortium name="Genoscope - CEA"/>
            <person name="William W."/>
        </authorList>
    </citation>
    <scope>NUCLEOTIDE SEQUENCE</scope>
</reference>
<gene>
    <name evidence="2" type="ORF">BRAA03T15137Z</name>
    <name evidence="1" type="ORF">BRAPAZ1V2_A03P62140.2</name>
</gene>
<dbReference type="EMBL" id="LR031572">
    <property type="protein sequence ID" value="VDC83919.1"/>
    <property type="molecule type" value="Genomic_DNA"/>
</dbReference>
<protein>
    <submittedName>
        <fullName evidence="1">Uncharacterized protein</fullName>
    </submittedName>
</protein>
<evidence type="ECO:0000313" key="2">
    <source>
        <dbReference type="EMBL" id="VDC83919.1"/>
    </source>
</evidence>
<dbReference type="Gramene" id="A03p62140.2_BraZ1">
    <property type="protein sequence ID" value="A03p62140.2_BraZ1.CDS"/>
    <property type="gene ID" value="A03g62140.2_BraZ1"/>
</dbReference>
<proteinExistence type="predicted"/>
<name>A0A3P6A2J4_BRACM</name>
<dbReference type="AlphaFoldDB" id="A0A3P6A2J4"/>
<organism evidence="2">
    <name type="scientific">Brassica campestris</name>
    <name type="common">Field mustard</name>
    <dbReference type="NCBI Taxonomy" id="3711"/>
    <lineage>
        <taxon>Eukaryota</taxon>
        <taxon>Viridiplantae</taxon>
        <taxon>Streptophyta</taxon>
        <taxon>Embryophyta</taxon>
        <taxon>Tracheophyta</taxon>
        <taxon>Spermatophyta</taxon>
        <taxon>Magnoliopsida</taxon>
        <taxon>eudicotyledons</taxon>
        <taxon>Gunneridae</taxon>
        <taxon>Pentapetalae</taxon>
        <taxon>rosids</taxon>
        <taxon>malvids</taxon>
        <taxon>Brassicales</taxon>
        <taxon>Brassicaceae</taxon>
        <taxon>Brassiceae</taxon>
        <taxon>Brassica</taxon>
    </lineage>
</organism>
<evidence type="ECO:0000313" key="1">
    <source>
        <dbReference type="EMBL" id="CAG7884871.1"/>
    </source>
</evidence>
<dbReference type="Proteomes" id="UP000694005">
    <property type="component" value="Chromosome A03"/>
</dbReference>